<organism evidence="2 3">
    <name type="scientific">Theileria equi strain WA</name>
    <dbReference type="NCBI Taxonomy" id="1537102"/>
    <lineage>
        <taxon>Eukaryota</taxon>
        <taxon>Sar</taxon>
        <taxon>Alveolata</taxon>
        <taxon>Apicomplexa</taxon>
        <taxon>Aconoidasida</taxon>
        <taxon>Piroplasmida</taxon>
        <taxon>Theileriidae</taxon>
        <taxon>Theileria</taxon>
    </lineage>
</organism>
<comment type="caution">
    <text evidence="2">The sequence shown here is derived from an EMBL/GenBank/DDBJ whole genome shotgun (WGS) entry which is preliminary data.</text>
</comment>
<dbReference type="EMBL" id="ACOU01000002">
    <property type="protein sequence ID" value="EKX73518.1"/>
    <property type="molecule type" value="Genomic_DNA"/>
</dbReference>
<evidence type="ECO:0000256" key="1">
    <source>
        <dbReference type="SAM" id="MobiDB-lite"/>
    </source>
</evidence>
<feature type="region of interest" description="Disordered" evidence="1">
    <location>
        <begin position="62"/>
        <end position="84"/>
    </location>
</feature>
<evidence type="ECO:0000313" key="3">
    <source>
        <dbReference type="Proteomes" id="UP000031512"/>
    </source>
</evidence>
<proteinExistence type="predicted"/>
<dbReference type="Proteomes" id="UP000031512">
    <property type="component" value="Unassembled WGS sequence"/>
</dbReference>
<dbReference type="VEuPathDB" id="PiroplasmaDB:BEWA_035540"/>
<dbReference type="GeneID" id="15807922"/>
<evidence type="ECO:0000313" key="2">
    <source>
        <dbReference type="EMBL" id="EKX73518.1"/>
    </source>
</evidence>
<dbReference type="KEGG" id="beq:BEWA_035540"/>
<dbReference type="RefSeq" id="XP_004832970.1">
    <property type="nucleotide sequence ID" value="XM_004832913.1"/>
</dbReference>
<name>L1LEB9_THEEQ</name>
<accession>L1LEB9</accession>
<dbReference type="eggNOG" id="ENOG502RSYP">
    <property type="taxonomic scope" value="Eukaryota"/>
</dbReference>
<reference evidence="2 3" key="1">
    <citation type="journal article" date="2012" name="BMC Genomics">
        <title>Comparative genomic analysis and phylogenetic position of Theileria equi.</title>
        <authorList>
            <person name="Kappmeyer L.S."/>
            <person name="Thiagarajan M."/>
            <person name="Herndon D.R."/>
            <person name="Ramsay J.D."/>
            <person name="Caler E."/>
            <person name="Djikeng A."/>
            <person name="Gillespie J.J."/>
            <person name="Lau A.O."/>
            <person name="Roalson E.H."/>
            <person name="Silva J.C."/>
            <person name="Silva M.G."/>
            <person name="Suarez C.E."/>
            <person name="Ueti M.W."/>
            <person name="Nene V.M."/>
            <person name="Mealey R.H."/>
            <person name="Knowles D.P."/>
            <person name="Brayton K.A."/>
        </authorList>
    </citation>
    <scope>NUCLEOTIDE SEQUENCE [LARGE SCALE GENOMIC DNA]</scope>
    <source>
        <strain evidence="2 3">WA</strain>
    </source>
</reference>
<dbReference type="AlphaFoldDB" id="L1LEB9"/>
<keyword evidence="3" id="KW-1185">Reference proteome</keyword>
<protein>
    <submittedName>
        <fullName evidence="2">Uncharacterized protein</fullName>
    </submittedName>
</protein>
<gene>
    <name evidence="2" type="ORF">BEWA_035540</name>
</gene>
<dbReference type="OrthoDB" id="365986at2759"/>
<sequence>MRILFTVVAKFPPQSRRLITGVPSRGAEALENGDSRTFSRFLYTGGNVENFRLKERKIRRFSTQPEGQVKSAEQEPRNLQQIDQRSHGAYTKSEEFKAPRLDKKGFERDNFRRLRPFLKFLAFQSIPVAVLAFIYKKLEKRKLELQSVPLESVEEVVEHVWKVAKEATCFCEANGKFLQIHPVLERTCGFIRGRPLKTSLDLDLSAPLPEQVTTISLNDYDRAHLYTIKPEYANEYKIGKVVDGSILVSEDHLKIIERKVFFASNSDNVKCVEIVNAYINNENNIAKDLEEFEMLPSDEIYHPVIRIPIELNLFQTTSTKFIHVETIMENVRHYSVQQYLKYDVVIGKVKYGEYILDDAVEGVLQKRVVFSKSEEEYSIEIISIMNDWTRVKSQYVSRGEDKPFLLTRKSVEHMPW</sequence>